<sequence length="428" mass="45997">MGLRRKGDNPRGAHIRKSTFGTSNEISFSVLDAASKRKGSDKKKQKSAWQSYDQGAGSSSPVAPPPGEISLFTLGNDNRPPSTPRKEQGITLSTGEFISTDARRSSSAMPLSEVAVRKRSRRRAQLVGVGVSLILVLAVVAGLTSLAASLVNAQNLQQRQLMDLVEQLEQTDTLLVALDNGVLALTDGSDYDADEAKALEALLAQGDGDVLAQLDAVKQRAQEVEEKLMSGADREVANNLMVSAHARAAMIETGFAILQEALPLRKAQEEAHLGWQSLGQAENFSRQAAQALSPLNADTVEASRDCSQQALQQLEQAKEQFAAAKEASDAVDLSTYEQYLQLKINASSAAVEADNAYLARNKELMDEKNTASNDYEAQAADCLTLAEANPDGAYEKAFTAATTVLLQSYQAERSNVSVADEHLREFLA</sequence>
<keyword evidence="5" id="KW-1185">Reference proteome</keyword>
<feature type="compositionally biased region" description="Basic and acidic residues" evidence="2">
    <location>
        <begin position="1"/>
        <end position="11"/>
    </location>
</feature>
<keyword evidence="3" id="KW-0812">Transmembrane</keyword>
<keyword evidence="1" id="KW-0175">Coiled coil</keyword>
<protein>
    <submittedName>
        <fullName evidence="4">Uncharacterized protein</fullName>
    </submittedName>
</protein>
<dbReference type="RefSeq" id="WP_136845889.1">
    <property type="nucleotide sequence ID" value="NZ_SSTM01000004.1"/>
</dbReference>
<comment type="caution">
    <text evidence="4">The sequence shown here is derived from an EMBL/GenBank/DDBJ whole genome shotgun (WGS) entry which is preliminary data.</text>
</comment>
<gene>
    <name evidence="4" type="ORF">E5982_06745</name>
</gene>
<proteinExistence type="predicted"/>
<dbReference type="OrthoDB" id="3173164at2"/>
<keyword evidence="3" id="KW-1133">Transmembrane helix</keyword>
<feature type="region of interest" description="Disordered" evidence="2">
    <location>
        <begin position="1"/>
        <end position="20"/>
    </location>
</feature>
<evidence type="ECO:0000313" key="5">
    <source>
        <dbReference type="Proteomes" id="UP000309454"/>
    </source>
</evidence>
<evidence type="ECO:0000256" key="1">
    <source>
        <dbReference type="SAM" id="Coils"/>
    </source>
</evidence>
<accession>A0A4T9TDC0</accession>
<evidence type="ECO:0000256" key="2">
    <source>
        <dbReference type="SAM" id="MobiDB-lite"/>
    </source>
</evidence>
<keyword evidence="3" id="KW-0472">Membrane</keyword>
<feature type="transmembrane region" description="Helical" evidence="3">
    <location>
        <begin position="126"/>
        <end position="151"/>
    </location>
</feature>
<feature type="region of interest" description="Disordered" evidence="2">
    <location>
        <begin position="35"/>
        <end position="96"/>
    </location>
</feature>
<dbReference type="Proteomes" id="UP000309454">
    <property type="component" value="Unassembled WGS sequence"/>
</dbReference>
<evidence type="ECO:0000313" key="4">
    <source>
        <dbReference type="EMBL" id="TJW10249.1"/>
    </source>
</evidence>
<dbReference type="EMBL" id="SSTM01000004">
    <property type="protein sequence ID" value="TJW10249.1"/>
    <property type="molecule type" value="Genomic_DNA"/>
</dbReference>
<organism evidence="4 5">
    <name type="scientific">Parvibacter caecicola</name>
    <dbReference type="NCBI Taxonomy" id="747645"/>
    <lineage>
        <taxon>Bacteria</taxon>
        <taxon>Bacillati</taxon>
        <taxon>Actinomycetota</taxon>
        <taxon>Coriobacteriia</taxon>
        <taxon>Coriobacteriales</taxon>
        <taxon>Coriobacteriaceae</taxon>
        <taxon>Parvibacter</taxon>
    </lineage>
</organism>
<dbReference type="AlphaFoldDB" id="A0A4T9TDC0"/>
<feature type="coiled-coil region" evidence="1">
    <location>
        <begin position="297"/>
        <end position="327"/>
    </location>
</feature>
<feature type="compositionally biased region" description="Basic residues" evidence="2">
    <location>
        <begin position="36"/>
        <end position="46"/>
    </location>
</feature>
<evidence type="ECO:0000256" key="3">
    <source>
        <dbReference type="SAM" id="Phobius"/>
    </source>
</evidence>
<name>A0A4T9TDC0_9ACTN</name>
<reference evidence="4 5" key="1">
    <citation type="submission" date="2019-04" db="EMBL/GenBank/DDBJ databases">
        <title>Microbes associate with the intestines of laboratory mice.</title>
        <authorList>
            <person name="Navarre W."/>
            <person name="Wong E."/>
            <person name="Huang K.C."/>
            <person name="Tropini C."/>
            <person name="Ng K."/>
            <person name="Yu B."/>
        </authorList>
    </citation>
    <scope>NUCLEOTIDE SEQUENCE [LARGE SCALE GENOMIC DNA]</scope>
    <source>
        <strain evidence="4 5">NM48_B13</strain>
    </source>
</reference>